<name>A0ABP7XEX4_9ACTN</name>
<dbReference type="Proteomes" id="UP001501495">
    <property type="component" value="Unassembled WGS sequence"/>
</dbReference>
<evidence type="ECO:0000313" key="2">
    <source>
        <dbReference type="Proteomes" id="UP001501495"/>
    </source>
</evidence>
<sequence length="203" mass="21785">MSRRLVLLRHGRTTWNAVHRVQGQAESELDELGHEQGAAAAAVLARLEPAVLWSSDSLRARQTVGYLAEATGLSVRTDPRLREYFLAERQGLTHAEYGALAPEEFAEFRRGNFDVVPGGEDAADVVARMTAALLELLDAVPDGGVGIAVSHGAAIRDAVPALVGWPTEGRTVLRGLDNCGWVVLDALEPGPLRLTAYNRVVTG</sequence>
<comment type="caution">
    <text evidence="1">The sequence shown here is derived from an EMBL/GenBank/DDBJ whole genome shotgun (WGS) entry which is preliminary data.</text>
</comment>
<organism evidence="1 2">
    <name type="scientific">Nocardioides fonticola</name>
    <dbReference type="NCBI Taxonomy" id="450363"/>
    <lineage>
        <taxon>Bacteria</taxon>
        <taxon>Bacillati</taxon>
        <taxon>Actinomycetota</taxon>
        <taxon>Actinomycetes</taxon>
        <taxon>Propionibacteriales</taxon>
        <taxon>Nocardioidaceae</taxon>
        <taxon>Nocardioides</taxon>
    </lineage>
</organism>
<dbReference type="Pfam" id="PF00300">
    <property type="entry name" value="His_Phos_1"/>
    <property type="match status" value="1"/>
</dbReference>
<dbReference type="SMART" id="SM00855">
    <property type="entry name" value="PGAM"/>
    <property type="match status" value="1"/>
</dbReference>
<dbReference type="PANTHER" id="PTHR48100">
    <property type="entry name" value="BROAD-SPECIFICITY PHOSPHATASE YOR283W-RELATED"/>
    <property type="match status" value="1"/>
</dbReference>
<protein>
    <submittedName>
        <fullName evidence="1">Glucosyl-3-phosphoglycerate phosphatase</fullName>
    </submittedName>
</protein>
<accession>A0ABP7XEX4</accession>
<proteinExistence type="predicted"/>
<dbReference type="EMBL" id="BAAAZH010000010">
    <property type="protein sequence ID" value="GAA4114073.1"/>
    <property type="molecule type" value="Genomic_DNA"/>
</dbReference>
<keyword evidence="2" id="KW-1185">Reference proteome</keyword>
<dbReference type="CDD" id="cd07067">
    <property type="entry name" value="HP_PGM_like"/>
    <property type="match status" value="1"/>
</dbReference>
<dbReference type="InterPro" id="IPR050275">
    <property type="entry name" value="PGM_Phosphatase"/>
</dbReference>
<dbReference type="PANTHER" id="PTHR48100:SF62">
    <property type="entry name" value="GLUCOSYL-3-PHOSPHOGLYCERATE PHOSPHATASE"/>
    <property type="match status" value="1"/>
</dbReference>
<reference evidence="2" key="1">
    <citation type="journal article" date="2019" name="Int. J. Syst. Evol. Microbiol.">
        <title>The Global Catalogue of Microorganisms (GCM) 10K type strain sequencing project: providing services to taxonomists for standard genome sequencing and annotation.</title>
        <authorList>
            <consortium name="The Broad Institute Genomics Platform"/>
            <consortium name="The Broad Institute Genome Sequencing Center for Infectious Disease"/>
            <person name="Wu L."/>
            <person name="Ma J."/>
        </authorList>
    </citation>
    <scope>NUCLEOTIDE SEQUENCE [LARGE SCALE GENOMIC DNA]</scope>
    <source>
        <strain evidence="2">JCM 16703</strain>
    </source>
</reference>
<dbReference type="SUPFAM" id="SSF53254">
    <property type="entry name" value="Phosphoglycerate mutase-like"/>
    <property type="match status" value="1"/>
</dbReference>
<dbReference type="RefSeq" id="WP_344732349.1">
    <property type="nucleotide sequence ID" value="NZ_BAAAZH010000010.1"/>
</dbReference>
<dbReference type="InterPro" id="IPR029033">
    <property type="entry name" value="His_PPase_superfam"/>
</dbReference>
<dbReference type="InterPro" id="IPR013078">
    <property type="entry name" value="His_Pase_superF_clade-1"/>
</dbReference>
<gene>
    <name evidence="1" type="primary">gpgP</name>
    <name evidence="1" type="ORF">GCM10022215_11910</name>
</gene>
<evidence type="ECO:0000313" key="1">
    <source>
        <dbReference type="EMBL" id="GAA4114073.1"/>
    </source>
</evidence>
<dbReference type="Gene3D" id="3.40.50.1240">
    <property type="entry name" value="Phosphoglycerate mutase-like"/>
    <property type="match status" value="1"/>
</dbReference>